<organism evidence="3">
    <name type="scientific">Brassica campestris</name>
    <name type="common">Field mustard</name>
    <dbReference type="NCBI Taxonomy" id="3711"/>
    <lineage>
        <taxon>Eukaryota</taxon>
        <taxon>Viridiplantae</taxon>
        <taxon>Streptophyta</taxon>
        <taxon>Embryophyta</taxon>
        <taxon>Tracheophyta</taxon>
        <taxon>Spermatophyta</taxon>
        <taxon>Magnoliopsida</taxon>
        <taxon>eudicotyledons</taxon>
        <taxon>Gunneridae</taxon>
        <taxon>Pentapetalae</taxon>
        <taxon>rosids</taxon>
        <taxon>malvids</taxon>
        <taxon>Brassicales</taxon>
        <taxon>Brassicaceae</taxon>
        <taxon>Brassiceae</taxon>
        <taxon>Brassica</taxon>
    </lineage>
</organism>
<gene>
    <name evidence="3" type="ORF">BRAA05T19068Z</name>
</gene>
<feature type="chain" id="PRO_5017976517" evidence="2">
    <location>
        <begin position="23"/>
        <end position="102"/>
    </location>
</feature>
<feature type="region of interest" description="Disordered" evidence="1">
    <location>
        <begin position="62"/>
        <end position="81"/>
    </location>
</feature>
<reference evidence="3" key="1">
    <citation type="submission" date="2018-11" db="EMBL/GenBank/DDBJ databases">
        <authorList>
            <consortium name="Genoscope - CEA"/>
            <person name="William W."/>
        </authorList>
    </citation>
    <scope>NUCLEOTIDE SEQUENCE</scope>
</reference>
<evidence type="ECO:0000313" key="3">
    <source>
        <dbReference type="EMBL" id="VDC69354.1"/>
    </source>
</evidence>
<protein>
    <submittedName>
        <fullName evidence="3">Uncharacterized protein</fullName>
    </submittedName>
</protein>
<proteinExistence type="predicted"/>
<evidence type="ECO:0000256" key="1">
    <source>
        <dbReference type="SAM" id="MobiDB-lite"/>
    </source>
</evidence>
<dbReference type="AlphaFoldDB" id="A0A3P5Z0I0"/>
<keyword evidence="2" id="KW-0732">Signal</keyword>
<dbReference type="EMBL" id="LR031570">
    <property type="protein sequence ID" value="VDC69354.1"/>
    <property type="molecule type" value="Genomic_DNA"/>
</dbReference>
<feature type="signal peptide" evidence="2">
    <location>
        <begin position="1"/>
        <end position="22"/>
    </location>
</feature>
<evidence type="ECO:0000256" key="2">
    <source>
        <dbReference type="SAM" id="SignalP"/>
    </source>
</evidence>
<feature type="compositionally biased region" description="Basic and acidic residues" evidence="1">
    <location>
        <begin position="67"/>
        <end position="78"/>
    </location>
</feature>
<accession>A0A3P5Z0I0</accession>
<sequence length="102" mass="11405">MKNVSFKLVFLVALLSLVFVRQDLVKGRTLVPNRGGGNYHDPVCNSDDPSCNKPCNPENPNCAMKQGDMDTNRADRNYQDPPCDPYYDPNCVKPCNPENPNC</sequence>
<name>A0A3P5Z0I0_BRACM</name>